<comment type="caution">
    <text evidence="3">The sequence shown here is derived from an EMBL/GenBank/DDBJ whole genome shotgun (WGS) entry which is preliminary data.</text>
</comment>
<evidence type="ECO:0000259" key="2">
    <source>
        <dbReference type="Pfam" id="PF01926"/>
    </source>
</evidence>
<evidence type="ECO:0000313" key="3">
    <source>
        <dbReference type="EMBL" id="PFG17659.1"/>
    </source>
</evidence>
<feature type="transmembrane region" description="Helical" evidence="1">
    <location>
        <begin position="231"/>
        <end position="258"/>
    </location>
</feature>
<accession>A0A2A9CVP6</accession>
<protein>
    <submittedName>
        <fullName evidence="3">50S ribosome-binding GTPase</fullName>
    </submittedName>
</protein>
<keyword evidence="1" id="KW-0812">Transmembrane</keyword>
<sequence>MTQWFTESFRAEFEKQAAELGRVNIAVFGKTGVGKSTLINAIFGAPVAATGIGAPVTVGSHLYLDSRGSLGVLDSHGLEIGRDDDALIKELTTLVKDSRRKPIDEQIHLAWYCVRGMDRRFEEAEERFIKTLDDLGLPVICVLTQVPMRDGQFHPDAVELAHHIESRELPIYGGRPFLTYAMRDQFTGQPAYGLMELLQGTFQLTPDAVQGALIAAQEIDLGLKAGRSKAAIAAAVTAAAAAAAVPIPFSSAAILVPIQLSMMAKIAQLHGLGLDKSALLAVASTSAATAAGRAAAAGLLKFLPGAGSIAGGVINASVASSFTLAMGQAWLAVCRQAQTKALPMLDGHFDAAAVRGLFEAEMAKRLPKIRTSA</sequence>
<dbReference type="Pfam" id="PF01926">
    <property type="entry name" value="MMR_HSR1"/>
    <property type="match status" value="1"/>
</dbReference>
<keyword evidence="1" id="KW-1133">Transmembrane helix</keyword>
<dbReference type="Gene3D" id="3.40.50.300">
    <property type="entry name" value="P-loop containing nucleotide triphosphate hydrolases"/>
    <property type="match status" value="1"/>
</dbReference>
<reference evidence="3 4" key="1">
    <citation type="submission" date="2017-10" db="EMBL/GenBank/DDBJ databases">
        <title>Sequencing the genomes of 1000 actinobacteria strains.</title>
        <authorList>
            <person name="Klenk H.-P."/>
        </authorList>
    </citation>
    <scope>NUCLEOTIDE SEQUENCE [LARGE SCALE GENOMIC DNA]</scope>
    <source>
        <strain evidence="3 4">DSM 15597</strain>
    </source>
</reference>
<dbReference type="RefSeq" id="WP_098461068.1">
    <property type="nucleotide sequence ID" value="NZ_PDJC01000001.1"/>
</dbReference>
<dbReference type="SUPFAM" id="SSF52540">
    <property type="entry name" value="P-loop containing nucleoside triphosphate hydrolases"/>
    <property type="match status" value="1"/>
</dbReference>
<dbReference type="InterPro" id="IPR027417">
    <property type="entry name" value="P-loop_NTPase"/>
</dbReference>
<dbReference type="AlphaFoldDB" id="A0A2A9CVP6"/>
<gene>
    <name evidence="3" type="ORF">ATK74_2232</name>
</gene>
<dbReference type="Proteomes" id="UP000226079">
    <property type="component" value="Unassembled WGS sequence"/>
</dbReference>
<feature type="domain" description="G" evidence="2">
    <location>
        <begin position="25"/>
        <end position="144"/>
    </location>
</feature>
<evidence type="ECO:0000256" key="1">
    <source>
        <dbReference type="SAM" id="Phobius"/>
    </source>
</evidence>
<dbReference type="GO" id="GO:0005525">
    <property type="term" value="F:GTP binding"/>
    <property type="evidence" value="ECO:0007669"/>
    <property type="project" value="InterPro"/>
</dbReference>
<evidence type="ECO:0000313" key="4">
    <source>
        <dbReference type="Proteomes" id="UP000226079"/>
    </source>
</evidence>
<feature type="transmembrane region" description="Helical" evidence="1">
    <location>
        <begin position="312"/>
        <end position="333"/>
    </location>
</feature>
<proteinExistence type="predicted"/>
<dbReference type="OrthoDB" id="9255830at2"/>
<keyword evidence="1" id="KW-0472">Membrane</keyword>
<keyword evidence="4" id="KW-1185">Reference proteome</keyword>
<feature type="transmembrane region" description="Helical" evidence="1">
    <location>
        <begin position="278"/>
        <end position="300"/>
    </location>
</feature>
<name>A0A2A9CVP6_9ACTN</name>
<dbReference type="EMBL" id="PDJC01000001">
    <property type="protein sequence ID" value="PFG17659.1"/>
    <property type="molecule type" value="Genomic_DNA"/>
</dbReference>
<organism evidence="3 4">
    <name type="scientific">Propionicimonas paludicola</name>
    <dbReference type="NCBI Taxonomy" id="185243"/>
    <lineage>
        <taxon>Bacteria</taxon>
        <taxon>Bacillati</taxon>
        <taxon>Actinomycetota</taxon>
        <taxon>Actinomycetes</taxon>
        <taxon>Propionibacteriales</taxon>
        <taxon>Nocardioidaceae</taxon>
        <taxon>Propionicimonas</taxon>
    </lineage>
</organism>
<dbReference type="InterPro" id="IPR006073">
    <property type="entry name" value="GTP-bd"/>
</dbReference>
<dbReference type="CDD" id="cd00882">
    <property type="entry name" value="Ras_like_GTPase"/>
    <property type="match status" value="1"/>
</dbReference>